<evidence type="ECO:0000313" key="2">
    <source>
        <dbReference type="Proteomes" id="UP001385809"/>
    </source>
</evidence>
<accession>A0ABU8MGH2</accession>
<comment type="caution">
    <text evidence="1">The sequence shown here is derived from an EMBL/GenBank/DDBJ whole genome shotgun (WGS) entry which is preliminary data.</text>
</comment>
<dbReference type="Proteomes" id="UP001385809">
    <property type="component" value="Unassembled WGS sequence"/>
</dbReference>
<organism evidence="1 2">
    <name type="scientific">Actinomycetospora aurantiaca</name>
    <dbReference type="NCBI Taxonomy" id="3129233"/>
    <lineage>
        <taxon>Bacteria</taxon>
        <taxon>Bacillati</taxon>
        <taxon>Actinomycetota</taxon>
        <taxon>Actinomycetes</taxon>
        <taxon>Pseudonocardiales</taxon>
        <taxon>Pseudonocardiaceae</taxon>
        <taxon>Actinomycetospora</taxon>
    </lineage>
</organism>
<evidence type="ECO:0000313" key="1">
    <source>
        <dbReference type="EMBL" id="MEJ2866432.1"/>
    </source>
</evidence>
<dbReference type="RefSeq" id="WP_337693055.1">
    <property type="nucleotide sequence ID" value="NZ_JBBEGN010000001.1"/>
</dbReference>
<keyword evidence="2" id="KW-1185">Reference proteome</keyword>
<reference evidence="1 2" key="1">
    <citation type="submission" date="2024-03" db="EMBL/GenBank/DDBJ databases">
        <title>Actinomycetospora sp. OC33-EN08, a novel actinomycete isolated from wild orchid (Aerides multiflora).</title>
        <authorList>
            <person name="Suriyachadkun C."/>
        </authorList>
    </citation>
    <scope>NUCLEOTIDE SEQUENCE [LARGE SCALE GENOMIC DNA]</scope>
    <source>
        <strain evidence="1 2">OC33-EN08</strain>
    </source>
</reference>
<dbReference type="EMBL" id="JBBEGN010000001">
    <property type="protein sequence ID" value="MEJ2866432.1"/>
    <property type="molecule type" value="Genomic_DNA"/>
</dbReference>
<sequence length="94" mass="9921">MSRFEVDPEMLGVAASRLEAYRHRLSDIGSRSAVGDLGSAHLVGVVHATEDPAAHDLQRVSDVLGGLTTFLRSAGTTYRGSDDSALACYTGGDR</sequence>
<proteinExistence type="predicted"/>
<protein>
    <submittedName>
        <fullName evidence="1">Uncharacterized protein</fullName>
    </submittedName>
</protein>
<name>A0ABU8MGH2_9PSEU</name>
<gene>
    <name evidence="1" type="ORF">WCD74_01560</name>
</gene>